<dbReference type="GO" id="GO:0051213">
    <property type="term" value="F:dioxygenase activity"/>
    <property type="evidence" value="ECO:0007669"/>
    <property type="project" value="UniProtKB-KW"/>
</dbReference>
<dbReference type="PROSITE" id="PS51819">
    <property type="entry name" value="VOC"/>
    <property type="match status" value="2"/>
</dbReference>
<dbReference type="Pfam" id="PF00903">
    <property type="entry name" value="Glyoxalase"/>
    <property type="match status" value="1"/>
</dbReference>
<evidence type="ECO:0000313" key="3">
    <source>
        <dbReference type="Proteomes" id="UP000295805"/>
    </source>
</evidence>
<evidence type="ECO:0000313" key="2">
    <source>
        <dbReference type="EMBL" id="TCW21171.1"/>
    </source>
</evidence>
<name>A0A177LEI0_9ACTN</name>
<dbReference type="InterPro" id="IPR037523">
    <property type="entry name" value="VOC_core"/>
</dbReference>
<dbReference type="AlphaFoldDB" id="A0A177LEI0"/>
<reference evidence="2 3" key="1">
    <citation type="submission" date="2019-03" db="EMBL/GenBank/DDBJ databases">
        <title>Root nodule microbial communities of legume samples collected from USA, Mexico and Botswana.</title>
        <authorList>
            <person name="Hirsch A."/>
        </authorList>
    </citation>
    <scope>NUCLEOTIDE SEQUENCE [LARGE SCALE GENOMIC DNA]</scope>
    <source>
        <strain evidence="2 3">55</strain>
    </source>
</reference>
<sequence length="327" mass="36106">MGDIRALGYLRIDTTDLDRWRTLAHDVLDLGVGAGGDDDTLHLRLDERARRITLRRAEKDNLDAVGWEVRDEIALDRVRATLTEHGIAYRDLTHDETQAIKVDGAITLADPCGQRLEIFHGAELDHSKVSTKYRTEFVTDELGLGHLVVPTTDYDATIGFYRDVLGFHTRGAFPFPSAPGMPPLRIQFMGVNPRHHSFAVMPAPHMGPGIVHIMLEVAEMDMVAQAMERTTEHGFGISSTLGRHTNDKMVSYYLRAPGGWDIEYGYDGLMVDENQYLPQNITADSYWGHDWSGSEPLACTLPLEEPAAEAAAESLSEPVVGTAAAPA</sequence>
<accession>A0A177LEI0</accession>
<dbReference type="RefSeq" id="WP_063972177.1">
    <property type="nucleotide sequence ID" value="NZ_CP143053.1"/>
</dbReference>
<evidence type="ECO:0000259" key="1">
    <source>
        <dbReference type="PROSITE" id="PS51819"/>
    </source>
</evidence>
<dbReference type="InterPro" id="IPR004360">
    <property type="entry name" value="Glyas_Fos-R_dOase_dom"/>
</dbReference>
<feature type="domain" description="VOC" evidence="1">
    <location>
        <begin position="6"/>
        <end position="121"/>
    </location>
</feature>
<keyword evidence="2" id="KW-0560">Oxidoreductase</keyword>
<dbReference type="InterPro" id="IPR029068">
    <property type="entry name" value="Glyas_Bleomycin-R_OHBP_Dase"/>
</dbReference>
<dbReference type="EMBL" id="SMCX01000027">
    <property type="protein sequence ID" value="TCW21171.1"/>
    <property type="molecule type" value="Genomic_DNA"/>
</dbReference>
<gene>
    <name evidence="2" type="ORF">EDD19_1277</name>
</gene>
<comment type="caution">
    <text evidence="2">The sequence shown here is derived from an EMBL/GenBank/DDBJ whole genome shotgun (WGS) entry which is preliminary data.</text>
</comment>
<dbReference type="CDD" id="cd07252">
    <property type="entry name" value="BphC1-RGP6_N_like"/>
    <property type="match status" value="1"/>
</dbReference>
<dbReference type="CDD" id="cd07237">
    <property type="entry name" value="BphC1-RGP6_C_like"/>
    <property type="match status" value="1"/>
</dbReference>
<organism evidence="2 3">
    <name type="scientific">Dietzia cinnamea</name>
    <dbReference type="NCBI Taxonomy" id="321318"/>
    <lineage>
        <taxon>Bacteria</taxon>
        <taxon>Bacillati</taxon>
        <taxon>Actinomycetota</taxon>
        <taxon>Actinomycetes</taxon>
        <taxon>Mycobacteriales</taxon>
        <taxon>Dietziaceae</taxon>
        <taxon>Dietzia</taxon>
    </lineage>
</organism>
<protein>
    <submittedName>
        <fullName evidence="2">2,3-dihydroxybiphenyl 1,2-dioxygenase</fullName>
    </submittedName>
</protein>
<proteinExistence type="predicted"/>
<dbReference type="GeneID" id="89529399"/>
<dbReference type="Proteomes" id="UP000295805">
    <property type="component" value="Unassembled WGS sequence"/>
</dbReference>
<feature type="domain" description="VOC" evidence="1">
    <location>
        <begin position="143"/>
        <end position="267"/>
    </location>
</feature>
<dbReference type="Gene3D" id="3.10.180.10">
    <property type="entry name" value="2,3-Dihydroxybiphenyl 1,2-Dioxygenase, domain 1"/>
    <property type="match status" value="2"/>
</dbReference>
<dbReference type="SUPFAM" id="SSF54593">
    <property type="entry name" value="Glyoxalase/Bleomycin resistance protein/Dihydroxybiphenyl dioxygenase"/>
    <property type="match status" value="1"/>
</dbReference>
<dbReference type="OrthoDB" id="6909416at2"/>
<keyword evidence="2" id="KW-0223">Dioxygenase</keyword>
<dbReference type="Pfam" id="PF22632">
    <property type="entry name" value="BphC_D1"/>
    <property type="match status" value="1"/>
</dbReference>